<evidence type="ECO:0000256" key="2">
    <source>
        <dbReference type="ARBA" id="ARBA00022448"/>
    </source>
</evidence>
<accession>A0A5E4WMR7</accession>
<keyword evidence="5 7" id="KW-0472">Membrane</keyword>
<dbReference type="Gene3D" id="1.20.1080.10">
    <property type="entry name" value="Glycerol uptake facilitator protein"/>
    <property type="match status" value="1"/>
</dbReference>
<reference evidence="8 9" key="1">
    <citation type="submission" date="2019-08" db="EMBL/GenBank/DDBJ databases">
        <authorList>
            <person name="Peeters C."/>
        </authorList>
    </citation>
    <scope>NUCLEOTIDE SEQUENCE [LARGE SCALE GENOMIC DNA]</scope>
    <source>
        <strain evidence="8 9">LMG 31012</strain>
    </source>
</reference>
<evidence type="ECO:0000256" key="6">
    <source>
        <dbReference type="RuleBase" id="RU000477"/>
    </source>
</evidence>
<dbReference type="PANTHER" id="PTHR45724:SF13">
    <property type="entry name" value="AQUAPORIN NIP1-1-RELATED"/>
    <property type="match status" value="1"/>
</dbReference>
<dbReference type="OrthoDB" id="9807293at2"/>
<dbReference type="Proteomes" id="UP000400981">
    <property type="component" value="Unassembled WGS sequence"/>
</dbReference>
<dbReference type="PANTHER" id="PTHR45724">
    <property type="entry name" value="AQUAPORIN NIP2-1"/>
    <property type="match status" value="1"/>
</dbReference>
<dbReference type="RefSeq" id="WP_150590471.1">
    <property type="nucleotide sequence ID" value="NZ_CABPSH010000009.1"/>
</dbReference>
<keyword evidence="9" id="KW-1185">Reference proteome</keyword>
<dbReference type="GO" id="GO:0015267">
    <property type="term" value="F:channel activity"/>
    <property type="evidence" value="ECO:0007669"/>
    <property type="project" value="InterPro"/>
</dbReference>
<proteinExistence type="inferred from homology"/>
<dbReference type="NCBIfam" id="TIGR00861">
    <property type="entry name" value="MIP"/>
    <property type="match status" value="1"/>
</dbReference>
<dbReference type="InterPro" id="IPR022357">
    <property type="entry name" value="MIP_CS"/>
</dbReference>
<organism evidence="8 9">
    <name type="scientific">Pandoraea eparura</name>
    <dbReference type="NCBI Taxonomy" id="2508291"/>
    <lineage>
        <taxon>Bacteria</taxon>
        <taxon>Pseudomonadati</taxon>
        <taxon>Pseudomonadota</taxon>
        <taxon>Betaproteobacteria</taxon>
        <taxon>Burkholderiales</taxon>
        <taxon>Burkholderiaceae</taxon>
        <taxon>Pandoraea</taxon>
    </lineage>
</organism>
<protein>
    <submittedName>
        <fullName evidence="8">Aquaporin Z</fullName>
    </submittedName>
</protein>
<dbReference type="InterPro" id="IPR034294">
    <property type="entry name" value="Aquaporin_transptr"/>
</dbReference>
<dbReference type="AlphaFoldDB" id="A0A5E4WMR7"/>
<feature type="transmembrane region" description="Helical" evidence="7">
    <location>
        <begin position="162"/>
        <end position="181"/>
    </location>
</feature>
<keyword evidence="3 6" id="KW-0812">Transmembrane</keyword>
<keyword evidence="2 6" id="KW-0813">Transport</keyword>
<comment type="subcellular location">
    <subcellularLocation>
        <location evidence="1">Membrane</location>
        <topology evidence="1">Multi-pass membrane protein</topology>
    </subcellularLocation>
</comment>
<dbReference type="InterPro" id="IPR023271">
    <property type="entry name" value="Aquaporin-like"/>
</dbReference>
<dbReference type="EMBL" id="CABPSH010000009">
    <property type="protein sequence ID" value="VVE25433.1"/>
    <property type="molecule type" value="Genomic_DNA"/>
</dbReference>
<dbReference type="PROSITE" id="PS51257">
    <property type="entry name" value="PROKAR_LIPOPROTEIN"/>
    <property type="match status" value="1"/>
</dbReference>
<dbReference type="InterPro" id="IPR000425">
    <property type="entry name" value="MIP"/>
</dbReference>
<comment type="similarity">
    <text evidence="6">Belongs to the MIP/aquaporin (TC 1.A.8) family.</text>
</comment>
<dbReference type="CDD" id="cd00333">
    <property type="entry name" value="MIP"/>
    <property type="match status" value="1"/>
</dbReference>
<feature type="transmembrane region" description="Helical" evidence="7">
    <location>
        <begin position="83"/>
        <end position="103"/>
    </location>
</feature>
<gene>
    <name evidence="8" type="ORF">PEP31012_03375</name>
</gene>
<dbReference type="Pfam" id="PF00230">
    <property type="entry name" value="MIP"/>
    <property type="match status" value="1"/>
</dbReference>
<evidence type="ECO:0000256" key="4">
    <source>
        <dbReference type="ARBA" id="ARBA00022989"/>
    </source>
</evidence>
<evidence type="ECO:0000313" key="8">
    <source>
        <dbReference type="EMBL" id="VVE25433.1"/>
    </source>
</evidence>
<evidence type="ECO:0000256" key="3">
    <source>
        <dbReference type="ARBA" id="ARBA00022692"/>
    </source>
</evidence>
<sequence>MFRKAAAEGIGTFWLVFCGCGAAVLAAGFPALGIGFSGVALAFGLTVLTMAYSIGPVSGCHLNPAVSVGMAVAGRFQWRAVPVYVLAQLCGAIAASAVLLYLAELRPGFDLHVSGLAANGFGQGSPSGFALWPVFLTEAITTGFFVFIIARVTAPDAHAGMAPIAIGLALTLIHLVTIPVSNTSVNPARSTGPALMLGGLALQQLWVFWVAPILGAACGGLASRAISVPEC</sequence>
<name>A0A5E4WMR7_9BURK</name>
<dbReference type="PROSITE" id="PS00221">
    <property type="entry name" value="MIP"/>
    <property type="match status" value="1"/>
</dbReference>
<evidence type="ECO:0000256" key="7">
    <source>
        <dbReference type="SAM" id="Phobius"/>
    </source>
</evidence>
<feature type="transmembrane region" description="Helical" evidence="7">
    <location>
        <begin position="12"/>
        <end position="34"/>
    </location>
</feature>
<dbReference type="PRINTS" id="PR00783">
    <property type="entry name" value="MINTRINSICP"/>
</dbReference>
<keyword evidence="4 7" id="KW-1133">Transmembrane helix</keyword>
<feature type="transmembrane region" description="Helical" evidence="7">
    <location>
        <begin position="201"/>
        <end position="222"/>
    </location>
</feature>
<evidence type="ECO:0000256" key="5">
    <source>
        <dbReference type="ARBA" id="ARBA00023136"/>
    </source>
</evidence>
<dbReference type="GO" id="GO:0016020">
    <property type="term" value="C:membrane"/>
    <property type="evidence" value="ECO:0007669"/>
    <property type="project" value="UniProtKB-SubCell"/>
</dbReference>
<feature type="transmembrane region" description="Helical" evidence="7">
    <location>
        <begin position="40"/>
        <end position="62"/>
    </location>
</feature>
<evidence type="ECO:0000313" key="9">
    <source>
        <dbReference type="Proteomes" id="UP000400981"/>
    </source>
</evidence>
<dbReference type="NCBIfam" id="NF003838">
    <property type="entry name" value="PRK05420.1"/>
    <property type="match status" value="1"/>
</dbReference>
<evidence type="ECO:0000256" key="1">
    <source>
        <dbReference type="ARBA" id="ARBA00004141"/>
    </source>
</evidence>
<feature type="transmembrane region" description="Helical" evidence="7">
    <location>
        <begin position="129"/>
        <end position="150"/>
    </location>
</feature>
<dbReference type="SUPFAM" id="SSF81338">
    <property type="entry name" value="Aquaporin-like"/>
    <property type="match status" value="1"/>
</dbReference>